<dbReference type="Gene3D" id="2.60.120.10">
    <property type="entry name" value="Jelly Rolls"/>
    <property type="match status" value="1"/>
</dbReference>
<dbReference type="CDD" id="cd02231">
    <property type="entry name" value="cupin_BLL6423-like"/>
    <property type="match status" value="1"/>
</dbReference>
<dbReference type="PANTHER" id="PTHR36156:SF2">
    <property type="entry name" value="CUPIN TYPE-2 DOMAIN-CONTAINING PROTEIN"/>
    <property type="match status" value="1"/>
</dbReference>
<dbReference type="InterPro" id="IPR047142">
    <property type="entry name" value="OryJ/VirC-like"/>
</dbReference>
<dbReference type="Proteomes" id="UP001163105">
    <property type="component" value="Unassembled WGS sequence"/>
</dbReference>
<protein>
    <submittedName>
        <fullName evidence="2">Cupin domain-containing protein</fullName>
    </submittedName>
</protein>
<sequence>MAASQEAATTAPAPPSGLRALRHVYTAHDTQADTAVFTKIRRGSPTPYDDGRLAIDDVYAASTVSGAPGRVHSPHDRDAIDGRRTTCGVLSAGVASPGGGTVCRVVDMAPGHECETHRGGGDGGAGGRGQGHGRGHGVGSGAGAGAGAGAMNIDYAIVVEGEVTLRLASGEETVLGPGDVAVQRAGSHAWRNPSDTAWARMVLVLQDCRGPSSVDRDGMRFR</sequence>
<reference evidence="2" key="1">
    <citation type="submission" date="2023-01" db="EMBL/GenBank/DDBJ databases">
        <title>The growth and conidiation of Purpureocillium lavendulum are regulated by nitrogen source and histone H3K14 acetylation.</title>
        <authorList>
            <person name="Tang P."/>
            <person name="Han J."/>
            <person name="Zhang C."/>
            <person name="Tang P."/>
            <person name="Qi F."/>
            <person name="Zhang K."/>
            <person name="Liang L."/>
        </authorList>
    </citation>
    <scope>NUCLEOTIDE SEQUENCE</scope>
    <source>
        <strain evidence="2">YMF1.00683</strain>
    </source>
</reference>
<evidence type="ECO:0000313" key="2">
    <source>
        <dbReference type="EMBL" id="KAJ6445384.1"/>
    </source>
</evidence>
<feature type="compositionally biased region" description="Gly residues" evidence="1">
    <location>
        <begin position="121"/>
        <end position="140"/>
    </location>
</feature>
<accession>A0AB34G2L1</accession>
<keyword evidence="3" id="KW-1185">Reference proteome</keyword>
<proteinExistence type="predicted"/>
<dbReference type="InterPro" id="IPR014710">
    <property type="entry name" value="RmlC-like_jellyroll"/>
</dbReference>
<dbReference type="AlphaFoldDB" id="A0AB34G2L1"/>
<evidence type="ECO:0000256" key="1">
    <source>
        <dbReference type="SAM" id="MobiDB-lite"/>
    </source>
</evidence>
<dbReference type="EMBL" id="JAQHRD010000001">
    <property type="protein sequence ID" value="KAJ6445384.1"/>
    <property type="molecule type" value="Genomic_DNA"/>
</dbReference>
<organism evidence="2 3">
    <name type="scientific">Purpureocillium lavendulum</name>
    <dbReference type="NCBI Taxonomy" id="1247861"/>
    <lineage>
        <taxon>Eukaryota</taxon>
        <taxon>Fungi</taxon>
        <taxon>Dikarya</taxon>
        <taxon>Ascomycota</taxon>
        <taxon>Pezizomycotina</taxon>
        <taxon>Sordariomycetes</taxon>
        <taxon>Hypocreomycetidae</taxon>
        <taxon>Hypocreales</taxon>
        <taxon>Ophiocordycipitaceae</taxon>
        <taxon>Purpureocillium</taxon>
    </lineage>
</organism>
<gene>
    <name evidence="2" type="ORF">O9K51_00143</name>
</gene>
<dbReference type="InterPro" id="IPR011051">
    <property type="entry name" value="RmlC_Cupin_sf"/>
</dbReference>
<name>A0AB34G2L1_9HYPO</name>
<dbReference type="PANTHER" id="PTHR36156">
    <property type="entry name" value="SLR2101 PROTEIN"/>
    <property type="match status" value="1"/>
</dbReference>
<evidence type="ECO:0000313" key="3">
    <source>
        <dbReference type="Proteomes" id="UP001163105"/>
    </source>
</evidence>
<feature type="region of interest" description="Disordered" evidence="1">
    <location>
        <begin position="117"/>
        <end position="140"/>
    </location>
</feature>
<comment type="caution">
    <text evidence="2">The sequence shown here is derived from an EMBL/GenBank/DDBJ whole genome shotgun (WGS) entry which is preliminary data.</text>
</comment>
<dbReference type="SUPFAM" id="SSF51182">
    <property type="entry name" value="RmlC-like cupins"/>
    <property type="match status" value="1"/>
</dbReference>